<keyword evidence="1" id="KW-0732">Signal</keyword>
<gene>
    <name evidence="2" type="ORF">J7I44_02850</name>
</gene>
<sequence length="80" mass="7923">MPHPLPALAAVVAAPLLGLAVHAASTHASGHAPAARAANLPNNLCASCHGGGRVASLGGDAIEVRDLMAARTYLQRAPQG</sequence>
<accession>A0ABS4DJI4</accession>
<evidence type="ECO:0000313" key="3">
    <source>
        <dbReference type="Proteomes" id="UP000823790"/>
    </source>
</evidence>
<dbReference type="Proteomes" id="UP000823790">
    <property type="component" value="Unassembled WGS sequence"/>
</dbReference>
<protein>
    <recommendedName>
        <fullName evidence="4">Cytochrome c domain-containing protein</fullName>
    </recommendedName>
</protein>
<reference evidence="2 3" key="1">
    <citation type="submission" date="2021-04" db="EMBL/GenBank/DDBJ databases">
        <authorList>
            <person name="Huq M.A."/>
        </authorList>
    </citation>
    <scope>NUCLEOTIDE SEQUENCE [LARGE SCALE GENOMIC DNA]</scope>
    <source>
        <strain evidence="2 3">MAH-13</strain>
    </source>
</reference>
<evidence type="ECO:0000313" key="2">
    <source>
        <dbReference type="EMBL" id="MBP1473219.1"/>
    </source>
</evidence>
<dbReference type="EMBL" id="JAGJRS010000007">
    <property type="protein sequence ID" value="MBP1473219.1"/>
    <property type="molecule type" value="Genomic_DNA"/>
</dbReference>
<evidence type="ECO:0008006" key="4">
    <source>
        <dbReference type="Google" id="ProtNLM"/>
    </source>
</evidence>
<dbReference type="RefSeq" id="WP_209615407.1">
    <property type="nucleotide sequence ID" value="NZ_JAGJRS010000007.1"/>
</dbReference>
<keyword evidence="3" id="KW-1185">Reference proteome</keyword>
<evidence type="ECO:0000256" key="1">
    <source>
        <dbReference type="SAM" id="SignalP"/>
    </source>
</evidence>
<comment type="caution">
    <text evidence="2">The sequence shown here is derived from an EMBL/GenBank/DDBJ whole genome shotgun (WGS) entry which is preliminary data.</text>
</comment>
<feature type="chain" id="PRO_5045363679" description="Cytochrome c domain-containing protein" evidence="1">
    <location>
        <begin position="24"/>
        <end position="80"/>
    </location>
</feature>
<organism evidence="2 3">
    <name type="scientific">Frateuria flava</name>
    <dbReference type="NCBI Taxonomy" id="2821489"/>
    <lineage>
        <taxon>Bacteria</taxon>
        <taxon>Pseudomonadati</taxon>
        <taxon>Pseudomonadota</taxon>
        <taxon>Gammaproteobacteria</taxon>
        <taxon>Lysobacterales</taxon>
        <taxon>Rhodanobacteraceae</taxon>
        <taxon>Frateuria</taxon>
    </lineage>
</organism>
<proteinExistence type="predicted"/>
<feature type="signal peptide" evidence="1">
    <location>
        <begin position="1"/>
        <end position="23"/>
    </location>
</feature>
<name>A0ABS4DJI4_9GAMM</name>